<evidence type="ECO:0000313" key="2">
    <source>
        <dbReference type="EMBL" id="MFC4804129.1"/>
    </source>
</evidence>
<dbReference type="SUPFAM" id="SSF50156">
    <property type="entry name" value="PDZ domain-like"/>
    <property type="match status" value="1"/>
</dbReference>
<dbReference type="Gene3D" id="2.30.42.10">
    <property type="match status" value="1"/>
</dbReference>
<organism evidence="2 3">
    <name type="scientific">Filifactor villosus</name>
    <dbReference type="NCBI Taxonomy" id="29374"/>
    <lineage>
        <taxon>Bacteria</taxon>
        <taxon>Bacillati</taxon>
        <taxon>Bacillota</taxon>
        <taxon>Clostridia</taxon>
        <taxon>Peptostreptococcales</taxon>
        <taxon>Filifactoraceae</taxon>
        <taxon>Filifactor</taxon>
    </lineage>
</organism>
<evidence type="ECO:0000313" key="3">
    <source>
        <dbReference type="Proteomes" id="UP001595916"/>
    </source>
</evidence>
<comment type="caution">
    <text evidence="2">The sequence shown here is derived from an EMBL/GenBank/DDBJ whole genome shotgun (WGS) entry which is preliminary data.</text>
</comment>
<keyword evidence="3" id="KW-1185">Reference proteome</keyword>
<dbReference type="PROSITE" id="PS50106">
    <property type="entry name" value="PDZ"/>
    <property type="match status" value="1"/>
</dbReference>
<dbReference type="InterPro" id="IPR013785">
    <property type="entry name" value="Aldolase_TIM"/>
</dbReference>
<feature type="domain" description="PDZ" evidence="1">
    <location>
        <begin position="1"/>
        <end position="43"/>
    </location>
</feature>
<sequence>MELKGMRFQNIIHSIEQGSIAEELGIEPGDILLSVNGEKIEDIIEYNYLTEDDYLEVEIQTRDGEVVVFEIEKDYDEVLGLEFSNPIIDSVKSCSNKCVFCFIDQLPPGMRETLYFKDDDSRLSFLQGNFITMTNMKDKDIDKMIRYRISPVNVSVHTTNPKLRVEMLKNRFAGDIMNKMRRLHQAGITMNVQVVAVPGMNDKEELIRTVTDLEEFYPQVESIAVVPVGLTKFREGLAKIRPFTKEEARETIAQNRNLQKKYYRRWGTRFVFLSDEFYIMAGEELPKAEEYENFIQLENGVGLMRKFEGEVKALLSLGDLPQVSPKNLHLATGTSAYEFMKDIARMVSETIPQIKIEVHRIVNRYFGETITVSGLITATDLLDQLEGIDLEDGLLLPRVMMKADETVFLDDYSVEEFEEKLGYPVIVCEVTGESFLNGILGAGKQFSPS</sequence>
<gene>
    <name evidence="2" type="ORF">ACFO4R_03460</name>
</gene>
<proteinExistence type="predicted"/>
<name>A0ABV9QJQ2_9FIRM</name>
<dbReference type="Pfam" id="PF19238">
    <property type="entry name" value="Radical_SAM_2"/>
    <property type="match status" value="1"/>
</dbReference>
<dbReference type="InterPro" id="IPR036034">
    <property type="entry name" value="PDZ_sf"/>
</dbReference>
<dbReference type="EMBL" id="JBHSHL010000013">
    <property type="protein sequence ID" value="MFC4804129.1"/>
    <property type="molecule type" value="Genomic_DNA"/>
</dbReference>
<dbReference type="RefSeq" id="WP_379787620.1">
    <property type="nucleotide sequence ID" value="NZ_JBHSHL010000013.1"/>
</dbReference>
<dbReference type="Gene3D" id="3.20.20.70">
    <property type="entry name" value="Aldolase class I"/>
    <property type="match status" value="1"/>
</dbReference>
<dbReference type="InterPro" id="IPR058240">
    <property type="entry name" value="rSAM_sf"/>
</dbReference>
<dbReference type="SUPFAM" id="SSF102114">
    <property type="entry name" value="Radical SAM enzymes"/>
    <property type="match status" value="1"/>
</dbReference>
<dbReference type="InterPro" id="IPR041489">
    <property type="entry name" value="PDZ_6"/>
</dbReference>
<protein>
    <submittedName>
        <fullName evidence="2">DUF512 domain-containing protein</fullName>
    </submittedName>
</protein>
<dbReference type="InterPro" id="IPR001478">
    <property type="entry name" value="PDZ"/>
</dbReference>
<reference evidence="3" key="1">
    <citation type="journal article" date="2019" name="Int. J. Syst. Evol. Microbiol.">
        <title>The Global Catalogue of Microorganisms (GCM) 10K type strain sequencing project: providing services to taxonomists for standard genome sequencing and annotation.</title>
        <authorList>
            <consortium name="The Broad Institute Genomics Platform"/>
            <consortium name="The Broad Institute Genome Sequencing Center for Infectious Disease"/>
            <person name="Wu L."/>
            <person name="Ma J."/>
        </authorList>
    </citation>
    <scope>NUCLEOTIDE SEQUENCE [LARGE SCALE GENOMIC DNA]</scope>
    <source>
        <strain evidence="3">CCUG 46385</strain>
    </source>
</reference>
<dbReference type="Pfam" id="PF04459">
    <property type="entry name" value="DUF512"/>
    <property type="match status" value="1"/>
</dbReference>
<dbReference type="InterPro" id="IPR007549">
    <property type="entry name" value="DUF512"/>
</dbReference>
<dbReference type="Proteomes" id="UP001595916">
    <property type="component" value="Unassembled WGS sequence"/>
</dbReference>
<accession>A0ABV9QJQ2</accession>
<evidence type="ECO:0000259" key="1">
    <source>
        <dbReference type="PROSITE" id="PS50106"/>
    </source>
</evidence>
<dbReference type="InterPro" id="IPR045375">
    <property type="entry name" value="Put_radical_SAM-like_N"/>
</dbReference>
<dbReference type="Pfam" id="PF17820">
    <property type="entry name" value="PDZ_6"/>
    <property type="match status" value="1"/>
</dbReference>